<dbReference type="InterPro" id="IPR015422">
    <property type="entry name" value="PyrdxlP-dep_Trfase_small"/>
</dbReference>
<dbReference type="InterPro" id="IPR036390">
    <property type="entry name" value="WH_DNA-bd_sf"/>
</dbReference>
<dbReference type="SUPFAM" id="SSF46785">
    <property type="entry name" value="Winged helix' DNA-binding domain"/>
    <property type="match status" value="1"/>
</dbReference>
<dbReference type="CDD" id="cd00609">
    <property type="entry name" value="AAT_like"/>
    <property type="match status" value="1"/>
</dbReference>
<dbReference type="OrthoDB" id="9804020at2"/>
<evidence type="ECO:0000313" key="8">
    <source>
        <dbReference type="Proteomes" id="UP000179588"/>
    </source>
</evidence>
<dbReference type="Pfam" id="PF00392">
    <property type="entry name" value="GntR"/>
    <property type="match status" value="1"/>
</dbReference>
<dbReference type="Gene3D" id="3.90.1150.10">
    <property type="entry name" value="Aspartate Aminotransferase, domain 1"/>
    <property type="match status" value="1"/>
</dbReference>
<dbReference type="Gene3D" id="3.40.640.10">
    <property type="entry name" value="Type I PLP-dependent aspartate aminotransferase-like (Major domain)"/>
    <property type="match status" value="1"/>
</dbReference>
<keyword evidence="3" id="KW-0805">Transcription regulation</keyword>
<dbReference type="InterPro" id="IPR015421">
    <property type="entry name" value="PyrdxlP-dep_Trfase_major"/>
</dbReference>
<organism evidence="7 8">
    <name type="scientific">Providencia stuartii</name>
    <dbReference type="NCBI Taxonomy" id="588"/>
    <lineage>
        <taxon>Bacteria</taxon>
        <taxon>Pseudomonadati</taxon>
        <taxon>Pseudomonadota</taxon>
        <taxon>Gammaproteobacteria</taxon>
        <taxon>Enterobacterales</taxon>
        <taxon>Morganellaceae</taxon>
        <taxon>Providencia</taxon>
    </lineage>
</organism>
<dbReference type="GO" id="GO:0003677">
    <property type="term" value="F:DNA binding"/>
    <property type="evidence" value="ECO:0007669"/>
    <property type="project" value="UniProtKB-KW"/>
</dbReference>
<dbReference type="AlphaFoldDB" id="A0A1S1HQS7"/>
<keyword evidence="8" id="KW-1185">Reference proteome</keyword>
<dbReference type="InterPro" id="IPR051446">
    <property type="entry name" value="HTH_trans_reg/aminotransferase"/>
</dbReference>
<evidence type="ECO:0000313" key="7">
    <source>
        <dbReference type="EMBL" id="OHT23761.1"/>
    </source>
</evidence>
<evidence type="ECO:0000256" key="3">
    <source>
        <dbReference type="ARBA" id="ARBA00023015"/>
    </source>
</evidence>
<sequence length="445" mass="49503">MTQARYKSYVDDLANRIHSGELAPGTRLPTHRAFAKQNGISLVTASRVYNELIKQGLVSGETGRGTFVRDVSLLPTSSIEHDVVPTMLDLNYIYPVENEQTQRLREALRHLSSGGDLEGFLHYLPHVGRRHERAIFANYLAQRGIKQIDPDQIAIVGGAQHGLATIVLGIFSPGDVIAVDALTYPGFKALAKIYHIELVVVPVTATGPDMVAFARLCQQRNIRGYYAMPTLHNPLGWVIDLPTRHAIIQLAKQYGFWLIEDGSYAYLQHPAPPTFAQLAPDITFYVTGFSKNVATGLRVGMVVAPKQQISEIERIIRITTWNTPAITTAIVCHWIESGEVAKLERKKRRDTKARQNIVREVLNQIDYIAHQYSYFIWIPLPEGVRAEALVSRLKQVNIAVSTAESYAGGASYPQAIRVALSSISYEQLRVALAQIQAAVLYLIDL</sequence>
<comment type="similarity">
    <text evidence="1">In the C-terminal section; belongs to the class-I pyridoxal-phosphate-dependent aminotransferase family.</text>
</comment>
<dbReference type="PROSITE" id="PS50949">
    <property type="entry name" value="HTH_GNTR"/>
    <property type="match status" value="1"/>
</dbReference>
<dbReference type="EMBL" id="LVIE01000172">
    <property type="protein sequence ID" value="OHT23761.1"/>
    <property type="molecule type" value="Genomic_DNA"/>
</dbReference>
<dbReference type="SUPFAM" id="SSF53383">
    <property type="entry name" value="PLP-dependent transferases"/>
    <property type="match status" value="1"/>
</dbReference>
<comment type="caution">
    <text evidence="7">The sequence shown here is derived from an EMBL/GenBank/DDBJ whole genome shotgun (WGS) entry which is preliminary data.</text>
</comment>
<dbReference type="InterPro" id="IPR036388">
    <property type="entry name" value="WH-like_DNA-bd_sf"/>
</dbReference>
<dbReference type="InterPro" id="IPR004839">
    <property type="entry name" value="Aminotransferase_I/II_large"/>
</dbReference>
<gene>
    <name evidence="7" type="ORF">A3Q29_20025</name>
</gene>
<dbReference type="PANTHER" id="PTHR46577:SF1">
    <property type="entry name" value="HTH-TYPE TRANSCRIPTIONAL REGULATORY PROTEIN GABR"/>
    <property type="match status" value="1"/>
</dbReference>
<dbReference type="InterPro" id="IPR000524">
    <property type="entry name" value="Tscrpt_reg_HTH_GntR"/>
</dbReference>
<protein>
    <submittedName>
        <fullName evidence="7">GntR family transcriptional regulator</fullName>
    </submittedName>
</protein>
<dbReference type="Proteomes" id="UP000179588">
    <property type="component" value="Unassembled WGS sequence"/>
</dbReference>
<name>A0A1S1HQS7_PROST</name>
<dbReference type="GO" id="GO:0003700">
    <property type="term" value="F:DNA-binding transcription factor activity"/>
    <property type="evidence" value="ECO:0007669"/>
    <property type="project" value="InterPro"/>
</dbReference>
<keyword evidence="4" id="KW-0238">DNA-binding</keyword>
<dbReference type="Gene3D" id="1.10.10.10">
    <property type="entry name" value="Winged helix-like DNA-binding domain superfamily/Winged helix DNA-binding domain"/>
    <property type="match status" value="1"/>
</dbReference>
<dbReference type="RefSeq" id="WP_070928683.1">
    <property type="nucleotide sequence ID" value="NZ_CANMXG010000004.1"/>
</dbReference>
<evidence type="ECO:0000256" key="5">
    <source>
        <dbReference type="ARBA" id="ARBA00023163"/>
    </source>
</evidence>
<evidence type="ECO:0000256" key="4">
    <source>
        <dbReference type="ARBA" id="ARBA00023125"/>
    </source>
</evidence>
<evidence type="ECO:0000256" key="1">
    <source>
        <dbReference type="ARBA" id="ARBA00005384"/>
    </source>
</evidence>
<dbReference type="PANTHER" id="PTHR46577">
    <property type="entry name" value="HTH-TYPE TRANSCRIPTIONAL REGULATORY PROTEIN GABR"/>
    <property type="match status" value="1"/>
</dbReference>
<accession>A0A1S1HQS7</accession>
<dbReference type="SMART" id="SM00345">
    <property type="entry name" value="HTH_GNTR"/>
    <property type="match status" value="1"/>
</dbReference>
<evidence type="ECO:0000256" key="2">
    <source>
        <dbReference type="ARBA" id="ARBA00022898"/>
    </source>
</evidence>
<evidence type="ECO:0000259" key="6">
    <source>
        <dbReference type="PROSITE" id="PS50949"/>
    </source>
</evidence>
<keyword evidence="2" id="KW-0663">Pyridoxal phosphate</keyword>
<proteinExistence type="inferred from homology"/>
<dbReference type="CDD" id="cd07377">
    <property type="entry name" value="WHTH_GntR"/>
    <property type="match status" value="1"/>
</dbReference>
<dbReference type="Pfam" id="PF00155">
    <property type="entry name" value="Aminotran_1_2"/>
    <property type="match status" value="1"/>
</dbReference>
<dbReference type="GO" id="GO:0030170">
    <property type="term" value="F:pyridoxal phosphate binding"/>
    <property type="evidence" value="ECO:0007669"/>
    <property type="project" value="InterPro"/>
</dbReference>
<feature type="domain" description="HTH gntR-type" evidence="6">
    <location>
        <begin position="3"/>
        <end position="71"/>
    </location>
</feature>
<reference evidence="7 8" key="1">
    <citation type="submission" date="2016-03" db="EMBL/GenBank/DDBJ databases">
        <title>Genome sequence of Providencia stuartii strain, isolated from the salivary glands of larval Lucilia sericata.</title>
        <authorList>
            <person name="Yuan Y."/>
            <person name="Zhang Y."/>
            <person name="Fu S."/>
            <person name="Crippen T.L."/>
            <person name="Visi D."/>
            <person name="Benbow M.E."/>
            <person name="Allen M."/>
            <person name="Tomberlin J.K."/>
            <person name="Sze S.-H."/>
            <person name="Tarone A.M."/>
        </authorList>
    </citation>
    <scope>NUCLEOTIDE SEQUENCE [LARGE SCALE GENOMIC DNA]</scope>
    <source>
        <strain evidence="7 8">Crippen</strain>
    </source>
</reference>
<dbReference type="InterPro" id="IPR015424">
    <property type="entry name" value="PyrdxlP-dep_Trfase"/>
</dbReference>
<keyword evidence="5" id="KW-0804">Transcription</keyword>